<feature type="compositionally biased region" description="Low complexity" evidence="2">
    <location>
        <begin position="27"/>
        <end position="43"/>
    </location>
</feature>
<protein>
    <submittedName>
        <fullName evidence="3">Uncharacterized protein</fullName>
    </submittedName>
</protein>
<accession>A0A0U5B0K7</accession>
<keyword evidence="1" id="KW-0175">Coiled coil</keyword>
<feature type="region of interest" description="Disordered" evidence="2">
    <location>
        <begin position="24"/>
        <end position="48"/>
    </location>
</feature>
<evidence type="ECO:0000256" key="1">
    <source>
        <dbReference type="SAM" id="Coils"/>
    </source>
</evidence>
<dbReference type="Proteomes" id="UP000217696">
    <property type="component" value="Chromosome"/>
</dbReference>
<reference evidence="3 4" key="1">
    <citation type="submission" date="2015-12" db="EMBL/GenBank/DDBJ databases">
        <title>Genome sequence of Aneurinibacillus soli.</title>
        <authorList>
            <person name="Lee J.S."/>
            <person name="Lee K.C."/>
            <person name="Kim K.K."/>
            <person name="Lee B.W."/>
        </authorList>
    </citation>
    <scope>NUCLEOTIDE SEQUENCE [LARGE SCALE GENOMIC DNA]</scope>
    <source>
        <strain evidence="3 4">CB4</strain>
    </source>
</reference>
<sequence>MKKEALLAGLVVLSISLYGCGSKSEKPANATAPQTNTQQQAAQPKEDAGKEALVKYLEAVQPAQEANAEFVKQINDLNNNPEYDKLTDAQKAEKLKTGLLPKAKEVQEKLKAITPDKELSAMHEKRIKMADKNVIGVTEIITAFESEDMAKIVAADDLLKEAQELNKQANSELQDMTKKYNVDMSKKGN</sequence>
<evidence type="ECO:0000313" key="3">
    <source>
        <dbReference type="EMBL" id="BAU29493.1"/>
    </source>
</evidence>
<evidence type="ECO:0000313" key="4">
    <source>
        <dbReference type="Proteomes" id="UP000217696"/>
    </source>
</evidence>
<keyword evidence="4" id="KW-1185">Reference proteome</keyword>
<dbReference type="RefSeq" id="WP_096467166.1">
    <property type="nucleotide sequence ID" value="NZ_AP017312.1"/>
</dbReference>
<gene>
    <name evidence="3" type="ORF">CB4_03693</name>
</gene>
<dbReference type="PROSITE" id="PS51257">
    <property type="entry name" value="PROKAR_LIPOPROTEIN"/>
    <property type="match status" value="1"/>
</dbReference>
<dbReference type="EMBL" id="AP017312">
    <property type="protein sequence ID" value="BAU29493.1"/>
    <property type="molecule type" value="Genomic_DNA"/>
</dbReference>
<name>A0A0U5B0K7_9BACL</name>
<dbReference type="KEGG" id="asoc:CB4_03693"/>
<feature type="coiled-coil region" evidence="1">
    <location>
        <begin position="152"/>
        <end position="179"/>
    </location>
</feature>
<organism evidence="3 4">
    <name type="scientific">Aneurinibacillus soli</name>
    <dbReference type="NCBI Taxonomy" id="1500254"/>
    <lineage>
        <taxon>Bacteria</taxon>
        <taxon>Bacillati</taxon>
        <taxon>Bacillota</taxon>
        <taxon>Bacilli</taxon>
        <taxon>Bacillales</taxon>
        <taxon>Paenibacillaceae</taxon>
        <taxon>Aneurinibacillus group</taxon>
        <taxon>Aneurinibacillus</taxon>
    </lineage>
</organism>
<evidence type="ECO:0000256" key="2">
    <source>
        <dbReference type="SAM" id="MobiDB-lite"/>
    </source>
</evidence>
<proteinExistence type="predicted"/>
<dbReference type="AlphaFoldDB" id="A0A0U5B0K7"/>